<keyword evidence="1" id="KW-0614">Plasmid</keyword>
<organism evidence="1">
    <name type="scientific">Microvirga ossetica</name>
    <dbReference type="NCBI Taxonomy" id="1882682"/>
    <lineage>
        <taxon>Bacteria</taxon>
        <taxon>Pseudomonadati</taxon>
        <taxon>Pseudomonadota</taxon>
        <taxon>Alphaproteobacteria</taxon>
        <taxon>Hyphomicrobiales</taxon>
        <taxon>Methylobacteriaceae</taxon>
        <taxon>Microvirga</taxon>
    </lineage>
</organism>
<proteinExistence type="predicted"/>
<geneLocation type="plasmid" evidence="1">
    <name>unnamed5</name>
</geneLocation>
<dbReference type="RefSeq" id="WP_099516224.1">
    <property type="nucleotide sequence ID" value="NZ_CP016621.1"/>
</dbReference>
<name>A0A1B2EZQ2_9HYPH</name>
<accession>A0A1B2EZQ2</accession>
<dbReference type="AlphaFoldDB" id="A0A1B2EZQ2"/>
<gene>
    <name evidence="1" type="ORF">BB934_45365</name>
</gene>
<dbReference type="KEGG" id="moc:BB934_45365"/>
<evidence type="ECO:0000313" key="1">
    <source>
        <dbReference type="EMBL" id="ANY85451.1"/>
    </source>
</evidence>
<protein>
    <submittedName>
        <fullName evidence="1">Uncharacterized protein</fullName>
    </submittedName>
</protein>
<reference evidence="1" key="1">
    <citation type="submission" date="2016-07" db="EMBL/GenBank/DDBJ databases">
        <title>Microvirga ossetica sp. nov. a new species of rhizobia isolated from root nodules of the legume species Vicia alpestris Steven originated from North Ossetia region in the Caucasus.</title>
        <authorList>
            <person name="Safronova V.I."/>
            <person name="Kuznetsova I.G."/>
            <person name="Sazanova A.L."/>
            <person name="Belimov A."/>
            <person name="Andronov E."/>
            <person name="Osledkin Y.S."/>
            <person name="Onishchuk O.P."/>
            <person name="Kurchak O.N."/>
            <person name="Shaposhnikov A.I."/>
            <person name="Willems A."/>
            <person name="Tikhonovich I.A."/>
        </authorList>
    </citation>
    <scope>NUCLEOTIDE SEQUENCE [LARGE SCALE GENOMIC DNA]</scope>
    <source>
        <strain evidence="1">V5/3M</strain>
        <plasmid evidence="1">unnamed5</plasmid>
    </source>
</reference>
<sequence length="116" mass="13046">MNGDYMDAMCIGNEDFMEEIEAEIRAELKAGRADGLVEGEAQRDLSVRMSGRDYVFKANVPADVAARDGVEKAVNAALNRGLAGKIAWGPQIRWQIEDHSRFLRDRGRDESIEVWF</sequence>
<dbReference type="EMBL" id="CP016621">
    <property type="protein sequence ID" value="ANY85451.1"/>
    <property type="molecule type" value="Genomic_DNA"/>
</dbReference>